<dbReference type="PANTHER" id="PTHR13297:SF5">
    <property type="entry name" value="TBC1 DOMAIN FAMILY MEMBER 23"/>
    <property type="match status" value="1"/>
</dbReference>
<sequence length="633" mass="73581">MEKESRLYVWKLFLLPEEPEEFSITCSFDQINQRVIRSDSERTRIKLMTKKEKFLIELLLTFYCKREHITYKQGLNEVLAPFLLFFRDGLSLCKVFLYFSNFIKNYLPLMFVDKEFKALETQFILYRLLLRYYDPELSSFLNYYKIGPELYATPWFLTLLASKISDIEVQYSLWESYMTENDKLYILFIAIAIIVKHRNLILQTDLSDLAQILSEITIHTQAELSEILARANELKRNLPYSLYISLYRSDYNNPKDIENQLIKIEKQFCLTILPREIIQRCYPLSSLCACSGGTCKWCQNSRNQVPLIILDCRTEVERENGLLPNTLILDPKAYNDVKTLLAVPDQYEDLKQVFHITLLGSKEFKHTDFDLRGDDSSDIDVVQNMIENLYLAFLKKSFPFVSVVEGGFLGCHQLISKLNLELDRHNPDYCLGCNPDGPKVSKVLKRRINSLRRSFIGKVKTALSAAGSAFRSLAPKTFDSTTISESTKEEPTKQNILPSNFIYKRELDEWKQDPRVSFFMCRKFDRSTNKMHLEECVMIVTRTRVIISTLFDDSSQNSSDTPVSDLVEQAKIRDLVKITSKRNSSSTLTFYFKNSEEFCFSYTFKDTTDAKACLAQVSSYFNLLRSQSLTSSL</sequence>
<organism evidence="2 3">
    <name type="scientific">Blepharisma stoltei</name>
    <dbReference type="NCBI Taxonomy" id="1481888"/>
    <lineage>
        <taxon>Eukaryota</taxon>
        <taxon>Sar</taxon>
        <taxon>Alveolata</taxon>
        <taxon>Ciliophora</taxon>
        <taxon>Postciliodesmatophora</taxon>
        <taxon>Heterotrichea</taxon>
        <taxon>Heterotrichida</taxon>
        <taxon>Blepharismidae</taxon>
        <taxon>Blepharisma</taxon>
    </lineage>
</organism>
<evidence type="ECO:0000313" key="3">
    <source>
        <dbReference type="Proteomes" id="UP001162131"/>
    </source>
</evidence>
<evidence type="ECO:0000313" key="2">
    <source>
        <dbReference type="EMBL" id="CAG9323060.1"/>
    </source>
</evidence>
<dbReference type="InterPro" id="IPR000195">
    <property type="entry name" value="Rab-GAP-TBC_dom"/>
</dbReference>
<dbReference type="Pfam" id="PF00566">
    <property type="entry name" value="RabGAP-TBC"/>
    <property type="match status" value="1"/>
</dbReference>
<dbReference type="PANTHER" id="PTHR13297">
    <property type="entry name" value="TBC1 DOMAIN FAMILY MEMBER 23-RELATED"/>
    <property type="match status" value="1"/>
</dbReference>
<accession>A0AAU9JHS4</accession>
<reference evidence="2" key="1">
    <citation type="submission" date="2021-09" db="EMBL/GenBank/DDBJ databases">
        <authorList>
            <consortium name="AG Swart"/>
            <person name="Singh M."/>
            <person name="Singh A."/>
            <person name="Seah K."/>
            <person name="Emmerich C."/>
        </authorList>
    </citation>
    <scope>NUCLEOTIDE SEQUENCE</scope>
    <source>
        <strain evidence="2">ATCC30299</strain>
    </source>
</reference>
<dbReference type="GO" id="GO:0005829">
    <property type="term" value="C:cytosol"/>
    <property type="evidence" value="ECO:0007669"/>
    <property type="project" value="GOC"/>
</dbReference>
<dbReference type="GO" id="GO:0042147">
    <property type="term" value="P:retrograde transport, endosome to Golgi"/>
    <property type="evidence" value="ECO:0007669"/>
    <property type="project" value="InterPro"/>
</dbReference>
<dbReference type="Gene3D" id="1.10.472.80">
    <property type="entry name" value="Ypt/Rab-GAP domain of gyp1p, domain 3"/>
    <property type="match status" value="1"/>
</dbReference>
<keyword evidence="3" id="KW-1185">Reference proteome</keyword>
<dbReference type="Gene3D" id="1.10.8.270">
    <property type="entry name" value="putative rabgap domain of human tbc1 domain family member 14 like domains"/>
    <property type="match status" value="1"/>
</dbReference>
<dbReference type="InterPro" id="IPR039755">
    <property type="entry name" value="TBC1D23"/>
</dbReference>
<name>A0AAU9JHS4_9CILI</name>
<feature type="domain" description="Rab-GAP TBC" evidence="1">
    <location>
        <begin position="1"/>
        <end position="181"/>
    </location>
</feature>
<dbReference type="InterPro" id="IPR035969">
    <property type="entry name" value="Rab-GAP_TBC_sf"/>
</dbReference>
<proteinExistence type="predicted"/>
<evidence type="ECO:0000259" key="1">
    <source>
        <dbReference type="PROSITE" id="PS50086"/>
    </source>
</evidence>
<dbReference type="AlphaFoldDB" id="A0AAU9JHS4"/>
<gene>
    <name evidence="2" type="ORF">BSTOLATCC_MIC32965</name>
</gene>
<dbReference type="SMART" id="SM00164">
    <property type="entry name" value="TBC"/>
    <property type="match status" value="1"/>
</dbReference>
<dbReference type="SUPFAM" id="SSF47923">
    <property type="entry name" value="Ypt/Rab-GAP domain of gyp1p"/>
    <property type="match status" value="2"/>
</dbReference>
<dbReference type="PROSITE" id="PS50086">
    <property type="entry name" value="TBC_RABGAP"/>
    <property type="match status" value="1"/>
</dbReference>
<dbReference type="GO" id="GO:0005802">
    <property type="term" value="C:trans-Golgi network"/>
    <property type="evidence" value="ECO:0007669"/>
    <property type="project" value="TreeGrafter"/>
</dbReference>
<dbReference type="GO" id="GO:0099041">
    <property type="term" value="P:vesicle tethering to Golgi"/>
    <property type="evidence" value="ECO:0007669"/>
    <property type="project" value="TreeGrafter"/>
</dbReference>
<comment type="caution">
    <text evidence="2">The sequence shown here is derived from an EMBL/GenBank/DDBJ whole genome shotgun (WGS) entry which is preliminary data.</text>
</comment>
<dbReference type="Proteomes" id="UP001162131">
    <property type="component" value="Unassembled WGS sequence"/>
</dbReference>
<dbReference type="EMBL" id="CAJZBQ010000033">
    <property type="protein sequence ID" value="CAG9323060.1"/>
    <property type="molecule type" value="Genomic_DNA"/>
</dbReference>
<protein>
    <recommendedName>
        <fullName evidence="1">Rab-GAP TBC domain-containing protein</fullName>
    </recommendedName>
</protein>